<reference evidence="1 2" key="1">
    <citation type="submission" date="2019-10" db="EMBL/GenBank/DDBJ databases">
        <title>Bifidobacterium from non-human primates.</title>
        <authorList>
            <person name="Modesto M."/>
        </authorList>
    </citation>
    <scope>NUCLEOTIDE SEQUENCE [LARGE SCALE GENOMIC DNA]</scope>
    <source>
        <strain evidence="1 2">TRE17</strain>
    </source>
</reference>
<name>A0A6N9Z798_9BIFI</name>
<sequence length="88" mass="10006">MWHELLRTGKRIQNLSDVVPGDVVFLTCDATPYLAFTVHEITVRDNVTYLWMSSSRHYRIGGVSTVTFETAIRPANHSNTKETSHEEA</sequence>
<evidence type="ECO:0000313" key="1">
    <source>
        <dbReference type="EMBL" id="NEG90579.1"/>
    </source>
</evidence>
<accession>A0A6N9Z798</accession>
<keyword evidence="2" id="KW-1185">Reference proteome</keyword>
<dbReference type="EMBL" id="WHZW01000034">
    <property type="protein sequence ID" value="NEG90579.1"/>
    <property type="molecule type" value="Genomic_DNA"/>
</dbReference>
<organism evidence="1 2">
    <name type="scientific">Bifidobacterium aerophilum</name>
    <dbReference type="NCBI Taxonomy" id="1798155"/>
    <lineage>
        <taxon>Bacteria</taxon>
        <taxon>Bacillati</taxon>
        <taxon>Actinomycetota</taxon>
        <taxon>Actinomycetes</taxon>
        <taxon>Bifidobacteriales</taxon>
        <taxon>Bifidobacteriaceae</taxon>
        <taxon>Bifidobacterium</taxon>
    </lineage>
</organism>
<gene>
    <name evidence="1" type="ORF">GFD25_11450</name>
</gene>
<dbReference type="AlphaFoldDB" id="A0A6N9Z798"/>
<evidence type="ECO:0000313" key="2">
    <source>
        <dbReference type="Proteomes" id="UP000469194"/>
    </source>
</evidence>
<protein>
    <submittedName>
        <fullName evidence="1">Uncharacterized protein</fullName>
    </submittedName>
</protein>
<dbReference type="Proteomes" id="UP000469194">
    <property type="component" value="Unassembled WGS sequence"/>
</dbReference>
<proteinExistence type="predicted"/>
<dbReference type="RefSeq" id="WP_163232950.1">
    <property type="nucleotide sequence ID" value="NZ_WHZW01000034.1"/>
</dbReference>
<comment type="caution">
    <text evidence="1">The sequence shown here is derived from an EMBL/GenBank/DDBJ whole genome shotgun (WGS) entry which is preliminary data.</text>
</comment>